<feature type="non-terminal residue" evidence="1">
    <location>
        <position position="1"/>
    </location>
</feature>
<dbReference type="Proteomes" id="UP000198345">
    <property type="component" value="Unassembled WGS sequence"/>
</dbReference>
<sequence>FMTHDRSYTLSKEIENEIIEISTIYNFSVIKNEIINVDDINLPIERMIKIQIQNILSKVNMMDYDEEYGKNILLKSNNSKGILNCKIWHQGDHVIGLEIEPNHIKENTLIQLKESFGKQFENYKIIWTEIRE</sequence>
<proteinExistence type="predicted"/>
<protein>
    <submittedName>
        <fullName evidence="1">Uncharacterized protein</fullName>
    </submittedName>
</protein>
<dbReference type="EMBL" id="MUGW01000084">
    <property type="protein sequence ID" value="OXA83303.1"/>
    <property type="molecule type" value="Genomic_DNA"/>
</dbReference>
<comment type="caution">
    <text evidence="1">The sequence shown here is derived from an EMBL/GenBank/DDBJ whole genome shotgun (WGS) entry which is preliminary data.</text>
</comment>
<organism evidence="1 2">
    <name type="scientific">Flavobacterium hercynium</name>
    <dbReference type="NCBI Taxonomy" id="387094"/>
    <lineage>
        <taxon>Bacteria</taxon>
        <taxon>Pseudomonadati</taxon>
        <taxon>Bacteroidota</taxon>
        <taxon>Flavobacteriia</taxon>
        <taxon>Flavobacteriales</taxon>
        <taxon>Flavobacteriaceae</taxon>
        <taxon>Flavobacterium</taxon>
    </lineage>
</organism>
<evidence type="ECO:0000313" key="1">
    <source>
        <dbReference type="EMBL" id="OXA83303.1"/>
    </source>
</evidence>
<name>A0A226GMQ9_9FLAO</name>
<gene>
    <name evidence="1" type="ORF">B0A66_22365</name>
</gene>
<accession>A0A226GMQ9</accession>
<reference evidence="1 2" key="1">
    <citation type="submission" date="2016-11" db="EMBL/GenBank/DDBJ databases">
        <title>Whole genomes of Flavobacteriaceae.</title>
        <authorList>
            <person name="Stine C."/>
            <person name="Li C."/>
            <person name="Tadesse D."/>
        </authorList>
    </citation>
    <scope>NUCLEOTIDE SEQUENCE [LARGE SCALE GENOMIC DNA]</scope>
    <source>
        <strain evidence="1 2">DSM 18292</strain>
    </source>
</reference>
<evidence type="ECO:0000313" key="2">
    <source>
        <dbReference type="Proteomes" id="UP000198345"/>
    </source>
</evidence>
<keyword evidence="2" id="KW-1185">Reference proteome</keyword>
<dbReference type="AlphaFoldDB" id="A0A226GMQ9"/>
<dbReference type="RefSeq" id="WP_165766673.1">
    <property type="nucleotide sequence ID" value="NZ_MUGW01000084.1"/>
</dbReference>